<evidence type="ECO:0000256" key="12">
    <source>
        <dbReference type="ARBA" id="ARBA00023055"/>
    </source>
</evidence>
<dbReference type="PROSITE" id="PS50191">
    <property type="entry name" value="CRAL_TRIO"/>
    <property type="match status" value="1"/>
</dbReference>
<evidence type="ECO:0000256" key="16">
    <source>
        <dbReference type="RuleBase" id="RU367059"/>
    </source>
</evidence>
<feature type="compositionally biased region" description="Low complexity" evidence="17">
    <location>
        <begin position="24"/>
        <end position="91"/>
    </location>
</feature>
<evidence type="ECO:0000313" key="20">
    <source>
        <dbReference type="Proteomes" id="UP001521116"/>
    </source>
</evidence>
<keyword evidence="20" id="KW-1185">Reference proteome</keyword>
<evidence type="ECO:0000256" key="17">
    <source>
        <dbReference type="SAM" id="MobiDB-lite"/>
    </source>
</evidence>
<evidence type="ECO:0000256" key="8">
    <source>
        <dbReference type="ARBA" id="ARBA00022723"/>
    </source>
</evidence>
<dbReference type="InterPro" id="IPR011074">
    <property type="entry name" value="CRAL/TRIO_N_dom"/>
</dbReference>
<evidence type="ECO:0000256" key="9">
    <source>
        <dbReference type="ARBA" id="ARBA00022824"/>
    </source>
</evidence>
<evidence type="ECO:0000256" key="15">
    <source>
        <dbReference type="ARBA" id="ARBA00024180"/>
    </source>
</evidence>
<keyword evidence="10 16" id="KW-0492">Microsome</keyword>
<evidence type="ECO:0000259" key="18">
    <source>
        <dbReference type="PROSITE" id="PS50191"/>
    </source>
</evidence>
<dbReference type="Proteomes" id="UP001521116">
    <property type="component" value="Unassembled WGS sequence"/>
</dbReference>
<evidence type="ECO:0000256" key="1">
    <source>
        <dbReference type="ARBA" id="ARBA00001970"/>
    </source>
</evidence>
<dbReference type="SUPFAM" id="SSF52087">
    <property type="entry name" value="CRAL/TRIO domain"/>
    <property type="match status" value="1"/>
</dbReference>
<comment type="similarity">
    <text evidence="3 16">Belongs to the SFH5 family.</text>
</comment>
<gene>
    <name evidence="19" type="primary">SFH5</name>
    <name evidence="19" type="ORF">SLS56_001776</name>
</gene>
<dbReference type="InterPro" id="IPR042938">
    <property type="entry name" value="Sfh5"/>
</dbReference>
<dbReference type="PANTHER" id="PTHR47669:SF1">
    <property type="entry name" value="PHOSPHATIDYLINOSITOL TRANSFER PROTEIN SFH5"/>
    <property type="match status" value="1"/>
</dbReference>
<feature type="region of interest" description="Disordered" evidence="17">
    <location>
        <begin position="1"/>
        <end position="147"/>
    </location>
</feature>
<keyword evidence="9 16" id="KW-0256">Endoplasmic reticulum</keyword>
<comment type="catalytic activity">
    <reaction evidence="14">
        <text>a 1,2-diacyl-sn-glycero-3-phospho-(1D-myo-inositol)(in) = a 1,2-diacyl-sn-glycero-3-phospho-(1D-myo-inositol)(out)</text>
        <dbReference type="Rhea" id="RHEA:38691"/>
        <dbReference type="ChEBI" id="CHEBI:57880"/>
    </reaction>
    <physiologicalReaction direction="left-to-right" evidence="14">
        <dbReference type="Rhea" id="RHEA:38692"/>
    </physiologicalReaction>
</comment>
<comment type="subcellular location">
    <subcellularLocation>
        <location evidence="16">Cytoplasm</location>
    </subcellularLocation>
    <subcellularLocation>
        <location evidence="2 16">Endoplasmic reticulum membrane</location>
        <topology evidence="2 16">Peripheral membrane protein</topology>
    </subcellularLocation>
    <subcellularLocation>
        <location evidence="16">Microsome membrane</location>
        <topology evidence="16">Peripheral membrane protein</topology>
    </subcellularLocation>
</comment>
<evidence type="ECO:0000256" key="3">
    <source>
        <dbReference type="ARBA" id="ARBA00006667"/>
    </source>
</evidence>
<comment type="function">
    <text evidence="15">Non-classical phosphatidylinositol (PtdIns) transfer protein (PITP), which exhibits PtdIns-binding/transfer activity in the absence of detectable PtdCho-binding/transfer activity. Regulates PtdIns(4,5)P2 homeostasis at the plasma membrane. Heme-binding protein that may play a role in organic oxidant-induced stress responses.</text>
</comment>
<protein>
    <recommendedName>
        <fullName evidence="4 16">Phosphatidylinositol transfer protein SFH5</fullName>
        <shortName evidence="16">PITP SFH5</shortName>
    </recommendedName>
</protein>
<evidence type="ECO:0000256" key="13">
    <source>
        <dbReference type="ARBA" id="ARBA00023136"/>
    </source>
</evidence>
<feature type="compositionally biased region" description="Low complexity" evidence="17">
    <location>
        <begin position="128"/>
        <end position="141"/>
    </location>
</feature>
<keyword evidence="7" id="KW-0349">Heme</keyword>
<comment type="caution">
    <text evidence="19">The sequence shown here is derived from an EMBL/GenBank/DDBJ whole genome shotgun (WGS) entry which is preliminary data.</text>
</comment>
<dbReference type="InterPro" id="IPR036273">
    <property type="entry name" value="CRAL/TRIO_N_dom_sf"/>
</dbReference>
<evidence type="ECO:0000256" key="5">
    <source>
        <dbReference type="ARBA" id="ARBA00022448"/>
    </source>
</evidence>
<evidence type="ECO:0000256" key="14">
    <source>
        <dbReference type="ARBA" id="ARBA00024146"/>
    </source>
</evidence>
<comment type="cofactor">
    <cofactor evidence="1">
        <name>heme b</name>
        <dbReference type="ChEBI" id="CHEBI:60344"/>
    </cofactor>
</comment>
<keyword evidence="8" id="KW-0479">Metal-binding</keyword>
<dbReference type="EMBL" id="JAJVDC020000011">
    <property type="protein sequence ID" value="KAL1635353.1"/>
    <property type="molecule type" value="Genomic_DNA"/>
</dbReference>
<dbReference type="SMART" id="SM00516">
    <property type="entry name" value="SEC14"/>
    <property type="match status" value="1"/>
</dbReference>
<evidence type="ECO:0000256" key="4">
    <source>
        <dbReference type="ARBA" id="ARBA00018320"/>
    </source>
</evidence>
<accession>A0ABR3T6Z8</accession>
<proteinExistence type="inferred from homology"/>
<evidence type="ECO:0000256" key="2">
    <source>
        <dbReference type="ARBA" id="ARBA00004406"/>
    </source>
</evidence>
<dbReference type="PANTHER" id="PTHR47669">
    <property type="entry name" value="PHOSPHATIDYLINOSITOL TRANSFER PROTEIN SFH5"/>
    <property type="match status" value="1"/>
</dbReference>
<keyword evidence="13 16" id="KW-0472">Membrane</keyword>
<evidence type="ECO:0000256" key="6">
    <source>
        <dbReference type="ARBA" id="ARBA00022490"/>
    </source>
</evidence>
<keyword evidence="11" id="KW-0408">Iron</keyword>
<feature type="compositionally biased region" description="Basic and acidic residues" evidence="17">
    <location>
        <begin position="92"/>
        <end position="127"/>
    </location>
</feature>
<evidence type="ECO:0000256" key="11">
    <source>
        <dbReference type="ARBA" id="ARBA00023004"/>
    </source>
</evidence>
<dbReference type="InterPro" id="IPR001251">
    <property type="entry name" value="CRAL-TRIO_dom"/>
</dbReference>
<dbReference type="InterPro" id="IPR036865">
    <property type="entry name" value="CRAL-TRIO_dom_sf"/>
</dbReference>
<keyword evidence="5 16" id="KW-0813">Transport</keyword>
<dbReference type="Pfam" id="PF00650">
    <property type="entry name" value="CRAL_TRIO"/>
    <property type="match status" value="1"/>
</dbReference>
<keyword evidence="12 16" id="KW-0445">Lipid transport</keyword>
<keyword evidence="6 16" id="KW-0963">Cytoplasm</keyword>
<evidence type="ECO:0000256" key="7">
    <source>
        <dbReference type="ARBA" id="ARBA00022617"/>
    </source>
</evidence>
<dbReference type="Pfam" id="PF03765">
    <property type="entry name" value="CRAL_TRIO_N"/>
    <property type="match status" value="1"/>
</dbReference>
<reference evidence="19 20" key="1">
    <citation type="submission" date="2024-02" db="EMBL/GenBank/DDBJ databases">
        <title>De novo assembly and annotation of 12 fungi associated with fruit tree decline syndrome in Ontario, Canada.</title>
        <authorList>
            <person name="Sulman M."/>
            <person name="Ellouze W."/>
            <person name="Ilyukhin E."/>
        </authorList>
    </citation>
    <scope>NUCLEOTIDE SEQUENCE [LARGE SCALE GENOMIC DNA]</scope>
    <source>
        <strain evidence="19 20">M1-105</strain>
    </source>
</reference>
<evidence type="ECO:0000313" key="19">
    <source>
        <dbReference type="EMBL" id="KAL1635353.1"/>
    </source>
</evidence>
<dbReference type="Gene3D" id="3.40.525.10">
    <property type="entry name" value="CRAL-TRIO lipid binding domain"/>
    <property type="match status" value="1"/>
</dbReference>
<dbReference type="CDD" id="cd00170">
    <property type="entry name" value="SEC14"/>
    <property type="match status" value="1"/>
</dbReference>
<evidence type="ECO:0000256" key="10">
    <source>
        <dbReference type="ARBA" id="ARBA00022848"/>
    </source>
</evidence>
<dbReference type="SUPFAM" id="SSF46938">
    <property type="entry name" value="CRAL/TRIO N-terminal domain"/>
    <property type="match status" value="1"/>
</dbReference>
<sequence>MHTEEKVNASKPADTVPDAKSEPATDAANDTTAPSAAETTADAAGSAPAEKTDNATPATATTDEAAKPEPAAPATTDNAAPAAAEGDAAATKAEEPAKTEDADKKPEPVAKEEDTKPEVPAKDDAAKPAETAVAPATTAGPVWPEIPENHPINQLLKLLPDLIKDANGYSEVYGVTLDTAGPFHTKLILQKFLRANANNLDKAKEQLAETLKWRSTFKPLDTLDEKFAKDRFEGLGYVIEVDGVPGSTNKKDIITFNVYGAVKDNKATFGDVDGFLRWRVALMEKGIKKLNLANATEPIPDHGAGPDPYQGIQVHDYLSVSFIRQDPNVKAASRRTIDLFSKVYPETLTRKFFVNVPVVMGWMFQAFKLILPKETIKKFTVLSYGNQLAAELGPQVPEVYGGKAATLETVGEQTLYQ</sequence>
<name>A0ABR3T6Z8_9PEZI</name>
<feature type="domain" description="CRAL-TRIO" evidence="18">
    <location>
        <begin position="275"/>
        <end position="408"/>
    </location>
</feature>
<organism evidence="19 20">
    <name type="scientific">Neofusicoccum ribis</name>
    <dbReference type="NCBI Taxonomy" id="45134"/>
    <lineage>
        <taxon>Eukaryota</taxon>
        <taxon>Fungi</taxon>
        <taxon>Dikarya</taxon>
        <taxon>Ascomycota</taxon>
        <taxon>Pezizomycotina</taxon>
        <taxon>Dothideomycetes</taxon>
        <taxon>Dothideomycetes incertae sedis</taxon>
        <taxon>Botryosphaeriales</taxon>
        <taxon>Botryosphaeriaceae</taxon>
        <taxon>Neofusicoccum</taxon>
    </lineage>
</organism>